<comment type="similarity">
    <text evidence="1">Belongs to the universal ribosomal protein uL10 family.</text>
</comment>
<proteinExistence type="inferred from homology"/>
<dbReference type="InterPro" id="IPR051742">
    <property type="entry name" value="Ribosome_Assembly_uL10"/>
</dbReference>
<sequence length="216" mass="25424">MDNIYDHQNAKILTITTYNNIKTFKKLKSNRDLELKQELVKKIRSRLYECSHLFVVLLFNERTDKLQTVRAHFAPSESSYFFFGKNHGMQFALGRTPPTEYYQHYQKYHLISLEKWFNQLEIEDYARVGNRVKETVTVDEGLLDGLQHTMEPLLRFSGLTTTLKKGIIDLLKPFTICSKGDVLTPEQAKLLKLFQRPLAQFKIKVNLHWNKNNEKV</sequence>
<name>A0A818K1X2_9BILA</name>
<dbReference type="GO" id="GO:0000956">
    <property type="term" value="P:nuclear-transcribed mRNA catabolic process"/>
    <property type="evidence" value="ECO:0007669"/>
    <property type="project" value="TreeGrafter"/>
</dbReference>
<dbReference type="GO" id="GO:0006364">
    <property type="term" value="P:rRNA processing"/>
    <property type="evidence" value="ECO:0007669"/>
    <property type="project" value="TreeGrafter"/>
</dbReference>
<accession>A0A818K1X2</accession>
<dbReference type="PANTHER" id="PTHR45841:SF1">
    <property type="entry name" value="MRNA TURNOVER PROTEIN 4 HOMOLOG"/>
    <property type="match status" value="1"/>
</dbReference>
<dbReference type="EMBL" id="CAJNYD010003876">
    <property type="protein sequence ID" value="CAF3548173.1"/>
    <property type="molecule type" value="Genomic_DNA"/>
</dbReference>
<dbReference type="GO" id="GO:0030687">
    <property type="term" value="C:preribosome, large subunit precursor"/>
    <property type="evidence" value="ECO:0007669"/>
    <property type="project" value="TreeGrafter"/>
</dbReference>
<reference evidence="3" key="1">
    <citation type="submission" date="2021-02" db="EMBL/GenBank/DDBJ databases">
        <authorList>
            <person name="Nowell W R."/>
        </authorList>
    </citation>
    <scope>NUCLEOTIDE SEQUENCE</scope>
</reference>
<protein>
    <recommendedName>
        <fullName evidence="2">Large ribosomal subunit protein uL10-like insertion domain-containing protein</fullName>
    </recommendedName>
</protein>
<dbReference type="AlphaFoldDB" id="A0A818K1X2"/>
<dbReference type="Pfam" id="PF17777">
    <property type="entry name" value="RL10P_insert"/>
    <property type="match status" value="1"/>
</dbReference>
<dbReference type="InterPro" id="IPR040637">
    <property type="entry name" value="Ribosomal_uL10-like_insert"/>
</dbReference>
<feature type="domain" description="Large ribosomal subunit protein uL10-like insertion" evidence="2">
    <location>
        <begin position="126"/>
        <end position="194"/>
    </location>
</feature>
<dbReference type="InterPro" id="IPR043141">
    <property type="entry name" value="Ribosomal_uL10-like_sf"/>
</dbReference>
<dbReference type="SUPFAM" id="SSF160369">
    <property type="entry name" value="Ribosomal protein L10-like"/>
    <property type="match status" value="1"/>
</dbReference>
<dbReference type="Proteomes" id="UP000663833">
    <property type="component" value="Unassembled WGS sequence"/>
</dbReference>
<evidence type="ECO:0000259" key="2">
    <source>
        <dbReference type="Pfam" id="PF17777"/>
    </source>
</evidence>
<dbReference type="InterPro" id="IPR001790">
    <property type="entry name" value="Ribosomal_uL10"/>
</dbReference>
<comment type="caution">
    <text evidence="3">The sequence shown here is derived from an EMBL/GenBank/DDBJ whole genome shotgun (WGS) entry which is preliminary data.</text>
</comment>
<dbReference type="GO" id="GO:0005730">
    <property type="term" value="C:nucleolus"/>
    <property type="evidence" value="ECO:0007669"/>
    <property type="project" value="TreeGrafter"/>
</dbReference>
<evidence type="ECO:0000313" key="3">
    <source>
        <dbReference type="EMBL" id="CAF3548173.1"/>
    </source>
</evidence>
<gene>
    <name evidence="3" type="ORF">LUA448_LOCUS27817</name>
</gene>
<dbReference type="PANTHER" id="PTHR45841">
    <property type="entry name" value="MRNA TURNOVER PROTEIN 4 MRTO4"/>
    <property type="match status" value="1"/>
</dbReference>
<evidence type="ECO:0000313" key="4">
    <source>
        <dbReference type="Proteomes" id="UP000663833"/>
    </source>
</evidence>
<organism evidence="3 4">
    <name type="scientific">Rotaria socialis</name>
    <dbReference type="NCBI Taxonomy" id="392032"/>
    <lineage>
        <taxon>Eukaryota</taxon>
        <taxon>Metazoa</taxon>
        <taxon>Spiralia</taxon>
        <taxon>Gnathifera</taxon>
        <taxon>Rotifera</taxon>
        <taxon>Eurotatoria</taxon>
        <taxon>Bdelloidea</taxon>
        <taxon>Philodinida</taxon>
        <taxon>Philodinidae</taxon>
        <taxon>Rotaria</taxon>
    </lineage>
</organism>
<dbReference type="GO" id="GO:0003723">
    <property type="term" value="F:RNA binding"/>
    <property type="evidence" value="ECO:0007669"/>
    <property type="project" value="TreeGrafter"/>
</dbReference>
<evidence type="ECO:0000256" key="1">
    <source>
        <dbReference type="ARBA" id="ARBA00008889"/>
    </source>
</evidence>
<dbReference type="GO" id="GO:0042273">
    <property type="term" value="P:ribosomal large subunit biogenesis"/>
    <property type="evidence" value="ECO:0007669"/>
    <property type="project" value="TreeGrafter"/>
</dbReference>
<dbReference type="Gene3D" id="3.90.105.20">
    <property type="match status" value="1"/>
</dbReference>
<dbReference type="Pfam" id="PF00466">
    <property type="entry name" value="Ribosomal_L10"/>
    <property type="match status" value="1"/>
</dbReference>
<dbReference type="Gene3D" id="3.30.70.1730">
    <property type="match status" value="1"/>
</dbReference>
<dbReference type="InterPro" id="IPR043164">
    <property type="entry name" value="Ribosomal_uL10-like_insert_sf"/>
</dbReference>